<dbReference type="STRING" id="290054.SAMN02745114_01490"/>
<dbReference type="EMBL" id="FUWW01000019">
    <property type="protein sequence ID" value="SJZ74830.1"/>
    <property type="molecule type" value="Genomic_DNA"/>
</dbReference>
<protein>
    <submittedName>
        <fullName evidence="1">Uncharacterized protein</fullName>
    </submittedName>
</protein>
<reference evidence="1 2" key="1">
    <citation type="submission" date="2017-02" db="EMBL/GenBank/DDBJ databases">
        <authorList>
            <person name="Peterson S.W."/>
        </authorList>
    </citation>
    <scope>NUCLEOTIDE SEQUENCE [LARGE SCALE GENOMIC DNA]</scope>
    <source>
        <strain evidence="1 2">ATCC 51222</strain>
    </source>
</reference>
<dbReference type="RefSeq" id="WP_078768944.1">
    <property type="nucleotide sequence ID" value="NZ_FUWW01000019.1"/>
</dbReference>
<proteinExistence type="predicted"/>
<evidence type="ECO:0000313" key="2">
    <source>
        <dbReference type="Proteomes" id="UP000190657"/>
    </source>
</evidence>
<sequence>MEFVKENGECFSLFYNSIDSGKITYSDIKSKFPALEGFFWNGPMPDEKTDGEIVLFVNDDTKNKNLTRVAKGWKHIYTGCGNHLLIKETYFPIFNKYISQYESPF</sequence>
<accession>A0A1T4N695</accession>
<organism evidence="1 2">
    <name type="scientific">Eubacterium coprostanoligenes</name>
    <dbReference type="NCBI Taxonomy" id="290054"/>
    <lineage>
        <taxon>Bacteria</taxon>
        <taxon>Bacillati</taxon>
        <taxon>Bacillota</taxon>
        <taxon>Clostridia</taxon>
        <taxon>Eubacteriales</taxon>
        <taxon>Eubacteriaceae</taxon>
        <taxon>Eubacterium</taxon>
    </lineage>
</organism>
<gene>
    <name evidence="1" type="ORF">SAMN02745114_01490</name>
</gene>
<dbReference type="Proteomes" id="UP000190657">
    <property type="component" value="Unassembled WGS sequence"/>
</dbReference>
<dbReference type="OrthoDB" id="9993150at2"/>
<keyword evidence="2" id="KW-1185">Reference proteome</keyword>
<evidence type="ECO:0000313" key="1">
    <source>
        <dbReference type="EMBL" id="SJZ74830.1"/>
    </source>
</evidence>
<dbReference type="AlphaFoldDB" id="A0A1T4N695"/>
<name>A0A1T4N695_9FIRM</name>